<evidence type="ECO:0000313" key="1">
    <source>
        <dbReference type="EMBL" id="PND37389.1"/>
    </source>
</evidence>
<gene>
    <name evidence="1" type="ORF">C1O66_07505</name>
</gene>
<dbReference type="SUPFAM" id="SSF56672">
    <property type="entry name" value="DNA/RNA polymerases"/>
    <property type="match status" value="1"/>
</dbReference>
<organism evidence="1 2">
    <name type="scientific">Kinneretia aquatilis</name>
    <dbReference type="NCBI Taxonomy" id="2070761"/>
    <lineage>
        <taxon>Bacteria</taxon>
        <taxon>Pseudomonadati</taxon>
        <taxon>Pseudomonadota</taxon>
        <taxon>Betaproteobacteria</taxon>
        <taxon>Burkholderiales</taxon>
        <taxon>Sphaerotilaceae</taxon>
        <taxon>Roseateles</taxon>
    </lineage>
</organism>
<evidence type="ECO:0000313" key="2">
    <source>
        <dbReference type="Proteomes" id="UP000235916"/>
    </source>
</evidence>
<dbReference type="EMBL" id="POSP01000003">
    <property type="protein sequence ID" value="PND37389.1"/>
    <property type="molecule type" value="Genomic_DNA"/>
</dbReference>
<name>A0A2N8KV97_9BURK</name>
<sequence length="333" mass="36740">MDGLTTTAWKSAKAMNRIPVNVAALHEFRGFLEVCLDECIAGTAPPEWSGQYAAGRFRELLAASGQVLRMANTAAAGPGFVPQHYVQARSGRLYGQGFTLQSVPTPVRHAAMAGWYEYDISNCHYSIVSQMARKHGFCCPAIDAYLLDKDGFRRRVAAQVGITVDQAKQCLLAILYGARRNPSEHNSIPQEIGSERARSFYDMAEVATLFTELQGARRAILRNWTRSGNARLVNDFGRAVDPKQTPEQQLAHLTQGVEARALLTCVNLAPSQIVLLQHDGFVSTSPLNMDELTNRICDATGYRFSMEEVHIAAPMGRTKSNLISLLRQDPWGL</sequence>
<protein>
    <recommendedName>
        <fullName evidence="3">DNA-directed DNA polymerase family A palm domain-containing protein</fullName>
    </recommendedName>
</protein>
<dbReference type="Proteomes" id="UP000235916">
    <property type="component" value="Unassembled WGS sequence"/>
</dbReference>
<accession>A0A2N8KV97</accession>
<proteinExistence type="predicted"/>
<dbReference type="AlphaFoldDB" id="A0A2N8KV97"/>
<dbReference type="InterPro" id="IPR043502">
    <property type="entry name" value="DNA/RNA_pol_sf"/>
</dbReference>
<keyword evidence="2" id="KW-1185">Reference proteome</keyword>
<evidence type="ECO:0008006" key="3">
    <source>
        <dbReference type="Google" id="ProtNLM"/>
    </source>
</evidence>
<reference evidence="1 2" key="1">
    <citation type="submission" date="2018-01" db="EMBL/GenBank/DDBJ databases">
        <title>Draft genome sequence of Paucibacter aquatile CR182 isolated from freshwater of the Nakdong River.</title>
        <authorList>
            <person name="Choi A."/>
            <person name="Chung E.J."/>
        </authorList>
    </citation>
    <scope>NUCLEOTIDE SEQUENCE [LARGE SCALE GENOMIC DNA]</scope>
    <source>
        <strain evidence="1 2">CR182</strain>
    </source>
</reference>
<comment type="caution">
    <text evidence="1">The sequence shown here is derived from an EMBL/GenBank/DDBJ whole genome shotgun (WGS) entry which is preliminary data.</text>
</comment>